<dbReference type="Gene3D" id="1.20.81.30">
    <property type="entry name" value="Type II secretion system (T2SS), domain F"/>
    <property type="match status" value="1"/>
</dbReference>
<dbReference type="PANTHER" id="PTHR35007:SF3">
    <property type="entry name" value="POSSIBLE CONSERVED ALANINE RICH MEMBRANE PROTEIN"/>
    <property type="match status" value="1"/>
</dbReference>
<dbReference type="Pfam" id="PF00482">
    <property type="entry name" value="T2SSF"/>
    <property type="match status" value="1"/>
</dbReference>
<accession>A0A540VZM0</accession>
<feature type="transmembrane region" description="Helical" evidence="7">
    <location>
        <begin position="68"/>
        <end position="101"/>
    </location>
</feature>
<dbReference type="InterPro" id="IPR042094">
    <property type="entry name" value="T2SS_GspF_sf"/>
</dbReference>
<feature type="domain" description="Type II secretion system protein GspF" evidence="8">
    <location>
        <begin position="119"/>
        <end position="243"/>
    </location>
</feature>
<comment type="subcellular location">
    <subcellularLocation>
        <location evidence="1">Cell membrane</location>
        <topology evidence="1">Multi-pass membrane protein</topology>
    </subcellularLocation>
</comment>
<feature type="compositionally biased region" description="Low complexity" evidence="6">
    <location>
        <begin position="298"/>
        <end position="317"/>
    </location>
</feature>
<evidence type="ECO:0000256" key="5">
    <source>
        <dbReference type="ARBA" id="ARBA00023136"/>
    </source>
</evidence>
<dbReference type="GO" id="GO:0005886">
    <property type="term" value="C:plasma membrane"/>
    <property type="evidence" value="ECO:0007669"/>
    <property type="project" value="UniProtKB-SubCell"/>
</dbReference>
<evidence type="ECO:0000259" key="8">
    <source>
        <dbReference type="Pfam" id="PF00482"/>
    </source>
</evidence>
<protein>
    <submittedName>
        <fullName evidence="9">Type II secretion system F family protein</fullName>
    </submittedName>
</protein>
<feature type="transmembrane region" description="Helical" evidence="7">
    <location>
        <begin position="257"/>
        <end position="277"/>
    </location>
</feature>
<evidence type="ECO:0000256" key="7">
    <source>
        <dbReference type="SAM" id="Phobius"/>
    </source>
</evidence>
<keyword evidence="5 7" id="KW-0472">Membrane</keyword>
<evidence type="ECO:0000256" key="3">
    <source>
        <dbReference type="ARBA" id="ARBA00022692"/>
    </source>
</evidence>
<evidence type="ECO:0000313" key="9">
    <source>
        <dbReference type="EMBL" id="TQF02173.1"/>
    </source>
</evidence>
<keyword evidence="3 7" id="KW-0812">Transmembrane</keyword>
<comment type="caution">
    <text evidence="9">The sequence shown here is derived from an EMBL/GenBank/DDBJ whole genome shotgun (WGS) entry which is preliminary data.</text>
</comment>
<keyword evidence="4 7" id="KW-1133">Transmembrane helix</keyword>
<keyword evidence="10" id="KW-1185">Reference proteome</keyword>
<sequence length="317" mass="33884">MLLFALCGVLIAGGLVALLVGLRGSAGTPAGHGAPGRLTLRMRLLWYGTTGAPDRGTLRLRRIQAALALITAALAWLFSGIPLSVLLGPALVFGLPWLFAVTRADHRQIRRLEGLAEWTQRLSDVLLLGTGLTQALVTSRRTAPAALQGEVDELAARLQARWRVEDALRAFADTLADATADKVLAALLLRAGDSGPGLARALADLAESVREEVRQRRTIEADRSKHRTTVRWLVSIILLVVVVGSLNSRYTAPYGTVQGQLVLAVLGLAFIGVIAWMRSLAAGKPLPRLLEPDRRSQVAALPAPAEEPVAEPVGEVR</sequence>
<dbReference type="OrthoDB" id="5243396at2"/>
<dbReference type="AlphaFoldDB" id="A0A540VZM0"/>
<dbReference type="EMBL" id="VIGB01000003">
    <property type="protein sequence ID" value="TQF02173.1"/>
    <property type="molecule type" value="Genomic_DNA"/>
</dbReference>
<feature type="region of interest" description="Disordered" evidence="6">
    <location>
        <begin position="297"/>
        <end position="317"/>
    </location>
</feature>
<reference evidence="9 10" key="1">
    <citation type="submission" date="2019-06" db="EMBL/GenBank/DDBJ databases">
        <title>Description of Kitasatospora acidophila sp. nov. isolated from pine grove soil, and reclassification of Streptomyces novaecaesareae to Kitasatospora novaeceasareae comb. nov.</title>
        <authorList>
            <person name="Kim M.J."/>
        </authorList>
    </citation>
    <scope>NUCLEOTIDE SEQUENCE [LARGE SCALE GENOMIC DNA]</scope>
    <source>
        <strain evidence="9 10">MMS16-CNU292</strain>
    </source>
</reference>
<dbReference type="InterPro" id="IPR018076">
    <property type="entry name" value="T2SS_GspF_dom"/>
</dbReference>
<evidence type="ECO:0000256" key="4">
    <source>
        <dbReference type="ARBA" id="ARBA00022989"/>
    </source>
</evidence>
<dbReference type="Proteomes" id="UP000319103">
    <property type="component" value="Unassembled WGS sequence"/>
</dbReference>
<evidence type="ECO:0000256" key="1">
    <source>
        <dbReference type="ARBA" id="ARBA00004651"/>
    </source>
</evidence>
<proteinExistence type="predicted"/>
<organism evidence="9 10">
    <name type="scientific">Kitasatospora acidiphila</name>
    <dbReference type="NCBI Taxonomy" id="2567942"/>
    <lineage>
        <taxon>Bacteria</taxon>
        <taxon>Bacillati</taxon>
        <taxon>Actinomycetota</taxon>
        <taxon>Actinomycetes</taxon>
        <taxon>Kitasatosporales</taxon>
        <taxon>Streptomycetaceae</taxon>
        <taxon>Kitasatospora</taxon>
    </lineage>
</organism>
<feature type="transmembrane region" description="Helical" evidence="7">
    <location>
        <begin position="232"/>
        <end position="251"/>
    </location>
</feature>
<evidence type="ECO:0000256" key="6">
    <source>
        <dbReference type="SAM" id="MobiDB-lite"/>
    </source>
</evidence>
<evidence type="ECO:0000256" key="2">
    <source>
        <dbReference type="ARBA" id="ARBA00022475"/>
    </source>
</evidence>
<keyword evidence="2" id="KW-1003">Cell membrane</keyword>
<gene>
    <name evidence="9" type="ORF">E6W39_07665</name>
</gene>
<name>A0A540VZM0_9ACTN</name>
<dbReference type="PANTHER" id="PTHR35007">
    <property type="entry name" value="INTEGRAL MEMBRANE PROTEIN-RELATED"/>
    <property type="match status" value="1"/>
</dbReference>
<evidence type="ECO:0000313" key="10">
    <source>
        <dbReference type="Proteomes" id="UP000319103"/>
    </source>
</evidence>
<dbReference type="RefSeq" id="WP_141632874.1">
    <property type="nucleotide sequence ID" value="NZ_VIGB01000003.1"/>
</dbReference>